<dbReference type="KEGG" id="dli:dnl_17230"/>
<dbReference type="RefSeq" id="WP_207691203.1">
    <property type="nucleotide sequence ID" value="NZ_CP061799.1"/>
</dbReference>
<gene>
    <name evidence="2" type="ORF">dnl_17230</name>
</gene>
<name>A0A975GFN8_9BACT</name>
<protein>
    <submittedName>
        <fullName evidence="2">Tetratricopeptide repeat-containing</fullName>
    </submittedName>
</protein>
<dbReference type="EMBL" id="CP061799">
    <property type="protein sequence ID" value="QTA79452.1"/>
    <property type="molecule type" value="Genomic_DNA"/>
</dbReference>
<dbReference type="AlphaFoldDB" id="A0A975GFN8"/>
<evidence type="ECO:0000313" key="2">
    <source>
        <dbReference type="EMBL" id="QTA79452.1"/>
    </source>
</evidence>
<dbReference type="InterPro" id="IPR011990">
    <property type="entry name" value="TPR-like_helical_dom_sf"/>
</dbReference>
<evidence type="ECO:0000313" key="3">
    <source>
        <dbReference type="Proteomes" id="UP000663720"/>
    </source>
</evidence>
<evidence type="ECO:0000256" key="1">
    <source>
        <dbReference type="SAM" id="SignalP"/>
    </source>
</evidence>
<sequence>MKSSRYIFICLCLVFCFTALSQGGETAKRELYGKIYTVGENDEDLACQNTTIRIEESDDSDVSTSTGSFRLFLKDRFKTDSFITLKVEKDGYQIWQPLAGRLRIPADLEGCIEIVRLDKLGSHRFMSNQAFSLLIEKFANAPKNMTKPDETEKPDLSRYLKDWAVKYGFGFEQVKAEMDKWAADIEKRQDNLYELGLAAFYQKNFREADEKFTESARENEEKLSKLREKEKKLKENIIRDWRLAGDSRYNDLRFQDALEAYEKALAEIDKKQEPETWASVMNDICNTYWNLGLRAEGQAARQYLANAVKGYQENLQIYTLETLPQDWAMTQNNLGITLQEQGIRTGGKREQNCFLRLLRLTGLL</sequence>
<dbReference type="Proteomes" id="UP000663720">
    <property type="component" value="Chromosome"/>
</dbReference>
<organism evidence="2 3">
    <name type="scientific">Desulfonema limicola</name>
    <dbReference type="NCBI Taxonomy" id="45656"/>
    <lineage>
        <taxon>Bacteria</taxon>
        <taxon>Pseudomonadati</taxon>
        <taxon>Thermodesulfobacteriota</taxon>
        <taxon>Desulfobacteria</taxon>
        <taxon>Desulfobacterales</taxon>
        <taxon>Desulfococcaceae</taxon>
        <taxon>Desulfonema</taxon>
    </lineage>
</organism>
<feature type="chain" id="PRO_5037286413" evidence="1">
    <location>
        <begin position="22"/>
        <end position="364"/>
    </location>
</feature>
<reference evidence="2" key="1">
    <citation type="journal article" date="2021" name="Microb. Physiol.">
        <title>Proteogenomic Insights into the Physiology of Marine, Sulfate-Reducing, Filamentous Desulfonema limicola and Desulfonema magnum.</title>
        <authorList>
            <person name="Schnaars V."/>
            <person name="Wohlbrand L."/>
            <person name="Scheve S."/>
            <person name="Hinrichs C."/>
            <person name="Reinhardt R."/>
            <person name="Rabus R."/>
        </authorList>
    </citation>
    <scope>NUCLEOTIDE SEQUENCE</scope>
    <source>
        <strain evidence="2">5ac10</strain>
    </source>
</reference>
<dbReference type="Gene3D" id="1.25.40.10">
    <property type="entry name" value="Tetratricopeptide repeat domain"/>
    <property type="match status" value="1"/>
</dbReference>
<keyword evidence="1" id="KW-0732">Signal</keyword>
<dbReference type="SUPFAM" id="SSF48452">
    <property type="entry name" value="TPR-like"/>
    <property type="match status" value="1"/>
</dbReference>
<accession>A0A975GFN8</accession>
<feature type="signal peptide" evidence="1">
    <location>
        <begin position="1"/>
        <end position="21"/>
    </location>
</feature>
<proteinExistence type="predicted"/>
<keyword evidence="3" id="KW-1185">Reference proteome</keyword>